<keyword evidence="4" id="KW-1185">Reference proteome</keyword>
<protein>
    <submittedName>
        <fullName evidence="3">Type II secretion system protein G</fullName>
    </submittedName>
</protein>
<dbReference type="InterPro" id="IPR045584">
    <property type="entry name" value="Pilin-like"/>
</dbReference>
<feature type="transmembrane region" description="Helical" evidence="1">
    <location>
        <begin position="12"/>
        <end position="37"/>
    </location>
</feature>
<accession>A0A5C5Y274</accession>
<dbReference type="Pfam" id="PF07596">
    <property type="entry name" value="SBP_bac_10"/>
    <property type="match status" value="1"/>
</dbReference>
<evidence type="ECO:0000259" key="2">
    <source>
        <dbReference type="Pfam" id="PF07596"/>
    </source>
</evidence>
<organism evidence="3 4">
    <name type="scientific">Crateriforma conspicua</name>
    <dbReference type="NCBI Taxonomy" id="2527996"/>
    <lineage>
        <taxon>Bacteria</taxon>
        <taxon>Pseudomonadati</taxon>
        <taxon>Planctomycetota</taxon>
        <taxon>Planctomycetia</taxon>
        <taxon>Planctomycetales</taxon>
        <taxon>Planctomycetaceae</taxon>
        <taxon>Crateriforma</taxon>
    </lineage>
</organism>
<dbReference type="NCBIfam" id="TIGR02532">
    <property type="entry name" value="IV_pilin_GFxxxE"/>
    <property type="match status" value="1"/>
</dbReference>
<evidence type="ECO:0000256" key="1">
    <source>
        <dbReference type="SAM" id="Phobius"/>
    </source>
</evidence>
<dbReference type="Pfam" id="PF07963">
    <property type="entry name" value="N_methyl"/>
    <property type="match status" value="1"/>
</dbReference>
<dbReference type="RefSeq" id="WP_145304756.1">
    <property type="nucleotide sequence ID" value="NZ_CP036319.1"/>
</dbReference>
<dbReference type="Proteomes" id="UP000317238">
    <property type="component" value="Unassembled WGS sequence"/>
</dbReference>
<dbReference type="PANTHER" id="PTHR30093:SF2">
    <property type="entry name" value="TYPE II SECRETION SYSTEM PROTEIN H"/>
    <property type="match status" value="1"/>
</dbReference>
<gene>
    <name evidence="3" type="primary">xcpT_6</name>
    <name evidence="3" type="ORF">Pan14r_09880</name>
</gene>
<dbReference type="OrthoDB" id="255848at2"/>
<sequence length="305" mass="33345">MHHSFSGGHRRHAFTLVELLVVIAIIGILVGLLLPAVQSAREAARQTQCKNNMKQIGLALHMYHDTLRGFPPGWMSRHPDTGKAYWLGRPGWAWASQLLPYLEQGNVVDNRIDFEKPILDDIHSEARKTVIATYVCPSDAAAPTFVLPPGPMPRPNYNAGYQSTLVAKANYVGVFGTVRMLDAGCPKGDCEGNGTFMLERSMRFRDITDGLSNTFVVGERNSRYSPSTWIGVFAGAAHAPGRVVAVAENPPNSNTSPAFTFSSDHPAGTHFLKADGSVALVSEQIDMQTYHALCTRSGREVFGEY</sequence>
<feature type="domain" description="DUF1559" evidence="2">
    <location>
        <begin position="38"/>
        <end position="288"/>
    </location>
</feature>
<evidence type="ECO:0000313" key="4">
    <source>
        <dbReference type="Proteomes" id="UP000317238"/>
    </source>
</evidence>
<reference evidence="3 4" key="1">
    <citation type="submission" date="2019-02" db="EMBL/GenBank/DDBJ databases">
        <title>Deep-cultivation of Planctomycetes and their phenomic and genomic characterization uncovers novel biology.</title>
        <authorList>
            <person name="Wiegand S."/>
            <person name="Jogler M."/>
            <person name="Boedeker C."/>
            <person name="Pinto D."/>
            <person name="Vollmers J."/>
            <person name="Rivas-Marin E."/>
            <person name="Kohn T."/>
            <person name="Peeters S.H."/>
            <person name="Heuer A."/>
            <person name="Rast P."/>
            <person name="Oberbeckmann S."/>
            <person name="Bunk B."/>
            <person name="Jeske O."/>
            <person name="Meyerdierks A."/>
            <person name="Storesund J.E."/>
            <person name="Kallscheuer N."/>
            <person name="Luecker S."/>
            <person name="Lage O.M."/>
            <person name="Pohl T."/>
            <person name="Merkel B.J."/>
            <person name="Hornburger P."/>
            <person name="Mueller R.-W."/>
            <person name="Bruemmer F."/>
            <person name="Labrenz M."/>
            <person name="Spormann A.M."/>
            <person name="Op Den Camp H."/>
            <person name="Overmann J."/>
            <person name="Amann R."/>
            <person name="Jetten M.S.M."/>
            <person name="Mascher T."/>
            <person name="Medema M.H."/>
            <person name="Devos D.P."/>
            <person name="Kaster A.-K."/>
            <person name="Ovreas L."/>
            <person name="Rohde M."/>
            <person name="Galperin M.Y."/>
            <person name="Jogler C."/>
        </authorList>
    </citation>
    <scope>NUCLEOTIDE SEQUENCE [LARGE SCALE GENOMIC DNA]</scope>
    <source>
        <strain evidence="3 4">Pan14r</strain>
    </source>
</reference>
<evidence type="ECO:0000313" key="3">
    <source>
        <dbReference type="EMBL" id="TWT68741.1"/>
    </source>
</evidence>
<dbReference type="InterPro" id="IPR012902">
    <property type="entry name" value="N_methyl_site"/>
</dbReference>
<dbReference type="Gene3D" id="3.30.700.10">
    <property type="entry name" value="Glycoprotein, Type 4 Pilin"/>
    <property type="match status" value="1"/>
</dbReference>
<keyword evidence="1" id="KW-0812">Transmembrane</keyword>
<keyword evidence="1" id="KW-1133">Transmembrane helix</keyword>
<name>A0A5C5Y274_9PLAN</name>
<proteinExistence type="predicted"/>
<dbReference type="AlphaFoldDB" id="A0A5C5Y274"/>
<dbReference type="SUPFAM" id="SSF54523">
    <property type="entry name" value="Pili subunits"/>
    <property type="match status" value="1"/>
</dbReference>
<dbReference type="InterPro" id="IPR011453">
    <property type="entry name" value="DUF1559"/>
</dbReference>
<comment type="caution">
    <text evidence="3">The sequence shown here is derived from an EMBL/GenBank/DDBJ whole genome shotgun (WGS) entry which is preliminary data.</text>
</comment>
<dbReference type="PANTHER" id="PTHR30093">
    <property type="entry name" value="GENERAL SECRETION PATHWAY PROTEIN G"/>
    <property type="match status" value="1"/>
</dbReference>
<dbReference type="EMBL" id="SJPL01000001">
    <property type="protein sequence ID" value="TWT68741.1"/>
    <property type="molecule type" value="Genomic_DNA"/>
</dbReference>
<keyword evidence="1" id="KW-0472">Membrane</keyword>